<dbReference type="AlphaFoldDB" id="A0A4U6R6W2"/>
<keyword evidence="2" id="KW-1185">Reference proteome</keyword>
<dbReference type="EMBL" id="SZYH01000001">
    <property type="protein sequence ID" value="TKV69644.1"/>
    <property type="molecule type" value="Genomic_DNA"/>
</dbReference>
<dbReference type="RefSeq" id="WP_137437253.1">
    <property type="nucleotide sequence ID" value="NZ_JANRHC010000001.1"/>
</dbReference>
<proteinExistence type="predicted"/>
<gene>
    <name evidence="1" type="ORF">FDP08_07455</name>
</gene>
<dbReference type="OrthoDB" id="6214536at2"/>
<name>A0A4U6R6W2_9GAMM</name>
<protein>
    <submittedName>
        <fullName evidence="1">DUF3010 family protein</fullName>
    </submittedName>
</protein>
<evidence type="ECO:0000313" key="2">
    <source>
        <dbReference type="Proteomes" id="UP000308488"/>
    </source>
</evidence>
<sequence length="143" mass="15426">MIVCGVELTGSDAVVCLLKLDRGQFSLPECRVRKLSLNRNHTRDDLKQFQVAFAELMAEHGVTSVAIKERMPKGKFAGGAISFKLEAAIQLIDGAGLEVRLLSPALIKSTLAANPLPIPFAETGLKVFQETAFTAAYVGHMAK</sequence>
<organism evidence="1 2">
    <name type="scientific">Marinobacter panjinensis</name>
    <dbReference type="NCBI Taxonomy" id="2576384"/>
    <lineage>
        <taxon>Bacteria</taxon>
        <taxon>Pseudomonadati</taxon>
        <taxon>Pseudomonadota</taxon>
        <taxon>Gammaproteobacteria</taxon>
        <taxon>Pseudomonadales</taxon>
        <taxon>Marinobacteraceae</taxon>
        <taxon>Marinobacter</taxon>
    </lineage>
</organism>
<dbReference type="Proteomes" id="UP000308488">
    <property type="component" value="Unassembled WGS sequence"/>
</dbReference>
<dbReference type="Pfam" id="PF11215">
    <property type="entry name" value="DUF3010"/>
    <property type="match status" value="1"/>
</dbReference>
<comment type="caution">
    <text evidence="1">The sequence shown here is derived from an EMBL/GenBank/DDBJ whole genome shotgun (WGS) entry which is preliminary data.</text>
</comment>
<evidence type="ECO:0000313" key="1">
    <source>
        <dbReference type="EMBL" id="TKV69644.1"/>
    </source>
</evidence>
<dbReference type="InterPro" id="IPR021378">
    <property type="entry name" value="DUF3010"/>
</dbReference>
<accession>A0A4U6R6W2</accession>
<reference evidence="1 2" key="1">
    <citation type="submission" date="2019-05" db="EMBL/GenBank/DDBJ databases">
        <title>Marinobacter panjinensis sp. nov., a moderately halophilic bacterium isolated from sea tidal flat environment.</title>
        <authorList>
            <person name="Yang W."/>
            <person name="An M."/>
            <person name="He W."/>
            <person name="Luo X."/>
            <person name="Zhu L."/>
            <person name="Chen G."/>
            <person name="Zhang Y."/>
            <person name="Wang Y."/>
        </authorList>
    </citation>
    <scope>NUCLEOTIDE SEQUENCE [LARGE SCALE GENOMIC DNA]</scope>
    <source>
        <strain evidence="1 2">PJ-16</strain>
    </source>
</reference>